<proteinExistence type="predicted"/>
<gene>
    <name evidence="1" type="ORF">GGR43_003654</name>
</gene>
<dbReference type="RefSeq" id="WP_223177509.1">
    <property type="nucleotide sequence ID" value="NZ_BSPS01000005.1"/>
</dbReference>
<accession>A0A7W6FRD8</accession>
<dbReference type="Proteomes" id="UP000571950">
    <property type="component" value="Unassembled WGS sequence"/>
</dbReference>
<organism evidence="1 2">
    <name type="scientific">Sphingobium jiangsuense</name>
    <dbReference type="NCBI Taxonomy" id="870476"/>
    <lineage>
        <taxon>Bacteria</taxon>
        <taxon>Pseudomonadati</taxon>
        <taxon>Pseudomonadota</taxon>
        <taxon>Alphaproteobacteria</taxon>
        <taxon>Sphingomonadales</taxon>
        <taxon>Sphingomonadaceae</taxon>
        <taxon>Sphingobium</taxon>
    </lineage>
</organism>
<reference evidence="1 2" key="1">
    <citation type="submission" date="2020-08" db="EMBL/GenBank/DDBJ databases">
        <title>Genomic Encyclopedia of Type Strains, Phase IV (KMG-IV): sequencing the most valuable type-strain genomes for metagenomic binning, comparative biology and taxonomic classification.</title>
        <authorList>
            <person name="Goeker M."/>
        </authorList>
    </citation>
    <scope>NUCLEOTIDE SEQUENCE [LARGE SCALE GENOMIC DNA]</scope>
    <source>
        <strain evidence="1 2">DSM 26189</strain>
    </source>
</reference>
<evidence type="ECO:0000313" key="1">
    <source>
        <dbReference type="EMBL" id="MBB3927915.1"/>
    </source>
</evidence>
<dbReference type="AlphaFoldDB" id="A0A7W6FRD8"/>
<comment type="caution">
    <text evidence="1">The sequence shown here is derived from an EMBL/GenBank/DDBJ whole genome shotgun (WGS) entry which is preliminary data.</text>
</comment>
<protein>
    <submittedName>
        <fullName evidence="1">Uncharacterized protein</fullName>
    </submittedName>
</protein>
<sequence>MALSELCQAEYGGGKPVFVLSAALRSLGLPCHLPANGAGLALDPISAANAIDAAYKGRR</sequence>
<keyword evidence="2" id="KW-1185">Reference proteome</keyword>
<evidence type="ECO:0000313" key="2">
    <source>
        <dbReference type="Proteomes" id="UP000571950"/>
    </source>
</evidence>
<name>A0A7W6FRD8_9SPHN</name>
<dbReference type="EMBL" id="JACIDT010000016">
    <property type="protein sequence ID" value="MBB3927915.1"/>
    <property type="molecule type" value="Genomic_DNA"/>
</dbReference>